<feature type="transmembrane region" description="Helical" evidence="10">
    <location>
        <begin position="31"/>
        <end position="55"/>
    </location>
</feature>
<dbReference type="GeneID" id="105429286"/>
<evidence type="ECO:0000256" key="2">
    <source>
        <dbReference type="ARBA" id="ARBA00022475"/>
    </source>
</evidence>
<dbReference type="RefSeq" id="XP_011640456.1">
    <property type="nucleotide sequence ID" value="XM_011642154.1"/>
</dbReference>
<keyword evidence="8" id="KW-0675">Receptor</keyword>
<dbReference type="Pfam" id="PF02949">
    <property type="entry name" value="7tm_6"/>
    <property type="match status" value="1"/>
</dbReference>
<dbReference type="GO" id="GO:0005549">
    <property type="term" value="F:odorant binding"/>
    <property type="evidence" value="ECO:0007669"/>
    <property type="project" value="InterPro"/>
</dbReference>
<evidence type="ECO:0000313" key="11">
    <source>
        <dbReference type="Proteomes" id="UP000504615"/>
    </source>
</evidence>
<feature type="transmembrane region" description="Helical" evidence="10">
    <location>
        <begin position="136"/>
        <end position="156"/>
    </location>
</feature>
<evidence type="ECO:0000256" key="4">
    <source>
        <dbReference type="ARBA" id="ARBA00022692"/>
    </source>
</evidence>
<sequence length="210" mass="24759">MRVLGLTLKILTSCGCWIPDSWTSPYKRVLYYAYTGFIFVLINTFTLSQFLDLVLIVDNADEFTDNFYILIAMMISCSKMFSLLINRNNIALLIEILRKKSCKPLELDELEIRQKFDKIIEYLIDFRFALLVNEKFRLIITLQFIVSTLVVCVILYQLTKTDANIIQLGLYMSCMLIQIFLYCWYGNEVRLKVCYLNLFCVCSVYLFCYR</sequence>
<dbReference type="KEGG" id="pbar:105429286"/>
<dbReference type="AlphaFoldDB" id="A0A6I9WDN4"/>
<accession>A0A6I9WDN4</accession>
<dbReference type="Proteomes" id="UP000504615">
    <property type="component" value="Unplaced"/>
</dbReference>
<evidence type="ECO:0000256" key="1">
    <source>
        <dbReference type="ARBA" id="ARBA00004651"/>
    </source>
</evidence>
<dbReference type="InterPro" id="IPR004117">
    <property type="entry name" value="7tm6_olfct_rcpt"/>
</dbReference>
<dbReference type="PANTHER" id="PTHR21137:SF35">
    <property type="entry name" value="ODORANT RECEPTOR 19A-RELATED"/>
    <property type="match status" value="1"/>
</dbReference>
<evidence type="ECO:0000256" key="5">
    <source>
        <dbReference type="ARBA" id="ARBA00022725"/>
    </source>
</evidence>
<proteinExistence type="predicted"/>
<protein>
    <submittedName>
        <fullName evidence="12">Odorant receptor 4-like</fullName>
    </submittedName>
</protein>
<keyword evidence="3" id="KW-0716">Sensory transduction</keyword>
<evidence type="ECO:0000256" key="10">
    <source>
        <dbReference type="SAM" id="Phobius"/>
    </source>
</evidence>
<name>A0A6I9WDN4_9HYME</name>
<evidence type="ECO:0000313" key="12">
    <source>
        <dbReference type="RefSeq" id="XP_011640456.1"/>
    </source>
</evidence>
<evidence type="ECO:0000256" key="6">
    <source>
        <dbReference type="ARBA" id="ARBA00022989"/>
    </source>
</evidence>
<reference evidence="12" key="1">
    <citation type="submission" date="2025-08" db="UniProtKB">
        <authorList>
            <consortium name="RefSeq"/>
        </authorList>
    </citation>
    <scope>IDENTIFICATION</scope>
</reference>
<gene>
    <name evidence="12" type="primary">LOC105429286</name>
</gene>
<dbReference type="GO" id="GO:0007165">
    <property type="term" value="P:signal transduction"/>
    <property type="evidence" value="ECO:0007669"/>
    <property type="project" value="UniProtKB-KW"/>
</dbReference>
<evidence type="ECO:0000256" key="9">
    <source>
        <dbReference type="ARBA" id="ARBA00023224"/>
    </source>
</evidence>
<dbReference type="PANTHER" id="PTHR21137">
    <property type="entry name" value="ODORANT RECEPTOR"/>
    <property type="match status" value="1"/>
</dbReference>
<evidence type="ECO:0000256" key="8">
    <source>
        <dbReference type="ARBA" id="ARBA00023170"/>
    </source>
</evidence>
<organism evidence="11 12">
    <name type="scientific">Pogonomyrmex barbatus</name>
    <name type="common">red harvester ant</name>
    <dbReference type="NCBI Taxonomy" id="144034"/>
    <lineage>
        <taxon>Eukaryota</taxon>
        <taxon>Metazoa</taxon>
        <taxon>Ecdysozoa</taxon>
        <taxon>Arthropoda</taxon>
        <taxon>Hexapoda</taxon>
        <taxon>Insecta</taxon>
        <taxon>Pterygota</taxon>
        <taxon>Neoptera</taxon>
        <taxon>Endopterygota</taxon>
        <taxon>Hymenoptera</taxon>
        <taxon>Apocrita</taxon>
        <taxon>Aculeata</taxon>
        <taxon>Formicoidea</taxon>
        <taxon>Formicidae</taxon>
        <taxon>Myrmicinae</taxon>
        <taxon>Pogonomyrmex</taxon>
    </lineage>
</organism>
<comment type="subcellular location">
    <subcellularLocation>
        <location evidence="1">Cell membrane</location>
        <topology evidence="1">Multi-pass membrane protein</topology>
    </subcellularLocation>
</comment>
<keyword evidence="2" id="KW-1003">Cell membrane</keyword>
<keyword evidence="9" id="KW-0807">Transducer</keyword>
<keyword evidence="4 10" id="KW-0812">Transmembrane</keyword>
<keyword evidence="6 10" id="KW-1133">Transmembrane helix</keyword>
<keyword evidence="7 10" id="KW-0472">Membrane</keyword>
<feature type="transmembrane region" description="Helical" evidence="10">
    <location>
        <begin position="168"/>
        <end position="187"/>
    </location>
</feature>
<dbReference type="GO" id="GO:0005886">
    <property type="term" value="C:plasma membrane"/>
    <property type="evidence" value="ECO:0007669"/>
    <property type="project" value="UniProtKB-SubCell"/>
</dbReference>
<dbReference type="GO" id="GO:0004984">
    <property type="term" value="F:olfactory receptor activity"/>
    <property type="evidence" value="ECO:0007669"/>
    <property type="project" value="InterPro"/>
</dbReference>
<evidence type="ECO:0000256" key="7">
    <source>
        <dbReference type="ARBA" id="ARBA00023136"/>
    </source>
</evidence>
<evidence type="ECO:0000256" key="3">
    <source>
        <dbReference type="ARBA" id="ARBA00022606"/>
    </source>
</evidence>
<dbReference type="OrthoDB" id="6597368at2759"/>
<keyword evidence="5" id="KW-0552">Olfaction</keyword>
<keyword evidence="11" id="KW-1185">Reference proteome</keyword>
<feature type="transmembrane region" description="Helical" evidence="10">
    <location>
        <begin position="67"/>
        <end position="85"/>
    </location>
</feature>